<dbReference type="Proteomes" id="UP000054538">
    <property type="component" value="Unassembled WGS sequence"/>
</dbReference>
<proteinExistence type="predicted"/>
<organism evidence="1 2">
    <name type="scientific">Paxillus rubicundulus Ve08.2h10</name>
    <dbReference type="NCBI Taxonomy" id="930991"/>
    <lineage>
        <taxon>Eukaryota</taxon>
        <taxon>Fungi</taxon>
        <taxon>Dikarya</taxon>
        <taxon>Basidiomycota</taxon>
        <taxon>Agaricomycotina</taxon>
        <taxon>Agaricomycetes</taxon>
        <taxon>Agaricomycetidae</taxon>
        <taxon>Boletales</taxon>
        <taxon>Paxilineae</taxon>
        <taxon>Paxillaceae</taxon>
        <taxon>Paxillus</taxon>
    </lineage>
</organism>
<name>A0A0D0CEY8_9AGAM</name>
<keyword evidence="2" id="KW-1185">Reference proteome</keyword>
<dbReference type="HOGENOM" id="CLU_1098797_0_0_1"/>
<accession>A0A0D0CEY8</accession>
<reference evidence="1 2" key="1">
    <citation type="submission" date="2014-04" db="EMBL/GenBank/DDBJ databases">
        <authorList>
            <consortium name="DOE Joint Genome Institute"/>
            <person name="Kuo A."/>
            <person name="Kohler A."/>
            <person name="Jargeat P."/>
            <person name="Nagy L.G."/>
            <person name="Floudas D."/>
            <person name="Copeland A."/>
            <person name="Barry K.W."/>
            <person name="Cichocki N."/>
            <person name="Veneault-Fourrey C."/>
            <person name="LaButti K."/>
            <person name="Lindquist E.A."/>
            <person name="Lipzen A."/>
            <person name="Lundell T."/>
            <person name="Morin E."/>
            <person name="Murat C."/>
            <person name="Sun H."/>
            <person name="Tunlid A."/>
            <person name="Henrissat B."/>
            <person name="Grigoriev I.V."/>
            <person name="Hibbett D.S."/>
            <person name="Martin F."/>
            <person name="Nordberg H.P."/>
            <person name="Cantor M.N."/>
            <person name="Hua S.X."/>
        </authorList>
    </citation>
    <scope>NUCLEOTIDE SEQUENCE [LARGE SCALE GENOMIC DNA]</scope>
    <source>
        <strain evidence="1 2">Ve08.2h10</strain>
    </source>
</reference>
<evidence type="ECO:0000313" key="2">
    <source>
        <dbReference type="Proteomes" id="UP000054538"/>
    </source>
</evidence>
<protein>
    <submittedName>
        <fullName evidence="1">Uncharacterized protein</fullName>
    </submittedName>
</protein>
<evidence type="ECO:0000313" key="1">
    <source>
        <dbReference type="EMBL" id="KIK74008.1"/>
    </source>
</evidence>
<dbReference type="EMBL" id="KN829244">
    <property type="protein sequence ID" value="KIK74008.1"/>
    <property type="molecule type" value="Genomic_DNA"/>
</dbReference>
<gene>
    <name evidence="1" type="ORF">PAXRUDRAFT_566569</name>
</gene>
<sequence>MTPYDEADAAVLSKFTTRTKSLSRATPTMPPLTCNSVAMEFTHGVVCLSDRNTIADELDEVTDEEIRGRSLLIAVHSKLFPLIVVRGDCYPEAEIFQDTYSGNSEAGQTSVRCQSHNVKGYGAPSTLWVFFALAVLRLSKSRLALSSRKVAMGPSSIRDNLYTTSVHVPCPSGRISPVSCKFAGISISPMLTRVSFTACFSLASCGHHSYGPCKWSVTSTSGRSLVSDWVSQRIIEVLASSTNKAAKPGTNGT</sequence>
<reference evidence="2" key="2">
    <citation type="submission" date="2015-01" db="EMBL/GenBank/DDBJ databases">
        <title>Evolutionary Origins and Diversification of the Mycorrhizal Mutualists.</title>
        <authorList>
            <consortium name="DOE Joint Genome Institute"/>
            <consortium name="Mycorrhizal Genomics Consortium"/>
            <person name="Kohler A."/>
            <person name="Kuo A."/>
            <person name="Nagy L.G."/>
            <person name="Floudas D."/>
            <person name="Copeland A."/>
            <person name="Barry K.W."/>
            <person name="Cichocki N."/>
            <person name="Veneault-Fourrey C."/>
            <person name="LaButti K."/>
            <person name="Lindquist E.A."/>
            <person name="Lipzen A."/>
            <person name="Lundell T."/>
            <person name="Morin E."/>
            <person name="Murat C."/>
            <person name="Riley R."/>
            <person name="Ohm R."/>
            <person name="Sun H."/>
            <person name="Tunlid A."/>
            <person name="Henrissat B."/>
            <person name="Grigoriev I.V."/>
            <person name="Hibbett D.S."/>
            <person name="Martin F."/>
        </authorList>
    </citation>
    <scope>NUCLEOTIDE SEQUENCE [LARGE SCALE GENOMIC DNA]</scope>
    <source>
        <strain evidence="2">Ve08.2h10</strain>
    </source>
</reference>
<dbReference type="InParanoid" id="A0A0D0CEY8"/>
<dbReference type="AlphaFoldDB" id="A0A0D0CEY8"/>